<dbReference type="EMBL" id="KZ678145">
    <property type="protein sequence ID" value="PSN61203.1"/>
    <property type="molecule type" value="Genomic_DNA"/>
</dbReference>
<dbReference type="Pfam" id="PF05426">
    <property type="entry name" value="Alginate_lyase"/>
    <property type="match status" value="1"/>
</dbReference>
<evidence type="ECO:0000256" key="2">
    <source>
        <dbReference type="ARBA" id="ARBA00023239"/>
    </source>
</evidence>
<feature type="domain" description="Alginate lyase" evidence="3">
    <location>
        <begin position="75"/>
        <end position="294"/>
    </location>
</feature>
<dbReference type="AlphaFoldDB" id="A0A2T2N709"/>
<name>A0A2T2N709_CORCC</name>
<gene>
    <name evidence="4" type="ORF">BS50DRAFT_625478</name>
</gene>
<evidence type="ECO:0000313" key="4">
    <source>
        <dbReference type="EMBL" id="PSN61203.1"/>
    </source>
</evidence>
<dbReference type="STRING" id="1448308.A0A2T2N709"/>
<protein>
    <submittedName>
        <fullName evidence="4">Chondroitin AC/alginate lyase</fullName>
    </submittedName>
</protein>
<keyword evidence="1" id="KW-0732">Signal</keyword>
<dbReference type="GO" id="GO:0016829">
    <property type="term" value="F:lyase activity"/>
    <property type="evidence" value="ECO:0007669"/>
    <property type="project" value="UniProtKB-KW"/>
</dbReference>
<dbReference type="GO" id="GO:0042597">
    <property type="term" value="C:periplasmic space"/>
    <property type="evidence" value="ECO:0007669"/>
    <property type="project" value="InterPro"/>
</dbReference>
<proteinExistence type="predicted"/>
<keyword evidence="5" id="KW-1185">Reference proteome</keyword>
<organism evidence="4 5">
    <name type="scientific">Corynespora cassiicola Philippines</name>
    <dbReference type="NCBI Taxonomy" id="1448308"/>
    <lineage>
        <taxon>Eukaryota</taxon>
        <taxon>Fungi</taxon>
        <taxon>Dikarya</taxon>
        <taxon>Ascomycota</taxon>
        <taxon>Pezizomycotina</taxon>
        <taxon>Dothideomycetes</taxon>
        <taxon>Pleosporomycetidae</taxon>
        <taxon>Pleosporales</taxon>
        <taxon>Corynesporascaceae</taxon>
        <taxon>Corynespora</taxon>
    </lineage>
</organism>
<evidence type="ECO:0000256" key="1">
    <source>
        <dbReference type="ARBA" id="ARBA00022729"/>
    </source>
</evidence>
<dbReference type="InterPro" id="IPR008397">
    <property type="entry name" value="Alginate_lyase_dom"/>
</dbReference>
<dbReference type="Gene3D" id="1.50.10.100">
    <property type="entry name" value="Chondroitin AC/alginate lyase"/>
    <property type="match status" value="1"/>
</dbReference>
<dbReference type="SUPFAM" id="SSF48230">
    <property type="entry name" value="Chondroitin AC/alginate lyase"/>
    <property type="match status" value="1"/>
</dbReference>
<reference evidence="4 5" key="1">
    <citation type="journal article" date="2018" name="Front. Microbiol.">
        <title>Genome-Wide Analysis of Corynespora cassiicola Leaf Fall Disease Putative Effectors.</title>
        <authorList>
            <person name="Lopez D."/>
            <person name="Ribeiro S."/>
            <person name="Label P."/>
            <person name="Fumanal B."/>
            <person name="Venisse J.S."/>
            <person name="Kohler A."/>
            <person name="de Oliveira R.R."/>
            <person name="Labutti K."/>
            <person name="Lipzen A."/>
            <person name="Lail K."/>
            <person name="Bauer D."/>
            <person name="Ohm R.A."/>
            <person name="Barry K.W."/>
            <person name="Spatafora J."/>
            <person name="Grigoriev I.V."/>
            <person name="Martin F.M."/>
            <person name="Pujade-Renaud V."/>
        </authorList>
    </citation>
    <scope>NUCLEOTIDE SEQUENCE [LARGE SCALE GENOMIC DNA]</scope>
    <source>
        <strain evidence="4 5">Philippines</strain>
    </source>
</reference>
<dbReference type="InterPro" id="IPR008929">
    <property type="entry name" value="Chondroitin_lyas"/>
</dbReference>
<sequence>MLGFLVLLPALASAFTHPGLLHTNRDFQRVIAKVNDGSAEPWKTGWNKLTSNSLASPTYEPSAVETVYRGTGYPENYRNLFRDAHAAYQLALRWKISGNATFADAAARVLDDWSGTLKVVNGSSDKFLAAGLYGYQLANAAEILRDYSEWTGLEAIKDLGRRIFYPMNHDFLVRHNDAEIDHYWANWDLCNIASMQAWGVVLDNETMYNEAVDYFTSTGQGNGNIEKMIWKLHQEEGSNKMLGQGQEAGRDQGHALLDFGLLGVIAQQSYNQGHDLFALGNNRILAGAEYAAKYNLGHDVPFSPLTTSTHGTQEVISPDGRGGIRPIWELLYAHYGVLKGLNASWTEQYRDLVVKNGSGAEGGGGNYGPNSGGFDNFGFGTLMYRLE</sequence>
<keyword evidence="2 4" id="KW-0456">Lyase</keyword>
<dbReference type="Proteomes" id="UP000240883">
    <property type="component" value="Unassembled WGS sequence"/>
</dbReference>
<accession>A0A2T2N709</accession>
<evidence type="ECO:0000259" key="3">
    <source>
        <dbReference type="Pfam" id="PF05426"/>
    </source>
</evidence>
<dbReference type="OrthoDB" id="5302720at2759"/>
<evidence type="ECO:0000313" key="5">
    <source>
        <dbReference type="Proteomes" id="UP000240883"/>
    </source>
</evidence>